<gene>
    <name evidence="1" type="ORF">N4S67_09685</name>
</gene>
<organism evidence="1 2">
    <name type="scientific">Mycobacterium deserti</name>
    <dbReference type="NCBI Taxonomy" id="2978347"/>
    <lineage>
        <taxon>Bacteria</taxon>
        <taxon>Bacillati</taxon>
        <taxon>Actinomycetota</taxon>
        <taxon>Actinomycetes</taxon>
        <taxon>Mycobacteriales</taxon>
        <taxon>Mycobacteriaceae</taxon>
        <taxon>Mycobacterium</taxon>
    </lineage>
</organism>
<evidence type="ECO:0000313" key="2">
    <source>
        <dbReference type="Proteomes" id="UP001206639"/>
    </source>
</evidence>
<proteinExistence type="predicted"/>
<keyword evidence="2" id="KW-1185">Reference proteome</keyword>
<reference evidence="2" key="1">
    <citation type="submission" date="2023-07" db="EMBL/GenBank/DDBJ databases">
        <authorList>
            <person name="Deng Y."/>
            <person name="Zhang Y.-Q."/>
        </authorList>
    </citation>
    <scope>NUCLEOTIDE SEQUENCE [LARGE SCALE GENOMIC DNA]</scope>
    <source>
        <strain evidence="2">CPCC 205710</strain>
    </source>
</reference>
<dbReference type="EMBL" id="JAODWD010000002">
    <property type="protein sequence ID" value="MCT7658692.1"/>
    <property type="molecule type" value="Genomic_DNA"/>
</dbReference>
<comment type="caution">
    <text evidence="1">The sequence shown here is derived from an EMBL/GenBank/DDBJ whole genome shotgun (WGS) entry which is preliminary data.</text>
</comment>
<name>A0ABT2M8V3_9MYCO</name>
<accession>A0ABT2M8V3</accession>
<evidence type="ECO:0000313" key="1">
    <source>
        <dbReference type="EMBL" id="MCT7658692.1"/>
    </source>
</evidence>
<sequence length="74" mass="7765">MTTKEGLAGVTFAVTDRSGVASECDYSSEGFDNSFGLPANGSVDVFVPAIRQFKNRTGTIACDNGTSTPTSVFY</sequence>
<dbReference type="RefSeq" id="WP_260992730.1">
    <property type="nucleotide sequence ID" value="NZ_JAODWD010000002.1"/>
</dbReference>
<dbReference type="Proteomes" id="UP001206639">
    <property type="component" value="Unassembled WGS sequence"/>
</dbReference>
<protein>
    <submittedName>
        <fullName evidence="1">Uncharacterized protein</fullName>
    </submittedName>
</protein>